<dbReference type="GO" id="GO:0045429">
    <property type="term" value="P:positive regulation of nitric oxide biosynthetic process"/>
    <property type="evidence" value="ECO:0007669"/>
    <property type="project" value="TreeGrafter"/>
</dbReference>
<dbReference type="GO" id="GO:0006525">
    <property type="term" value="P:arginine metabolic process"/>
    <property type="evidence" value="ECO:0007669"/>
    <property type="project" value="TreeGrafter"/>
</dbReference>
<dbReference type="Proteomes" id="UP000536685">
    <property type="component" value="Unassembled WGS sequence"/>
</dbReference>
<feature type="transmembrane region" description="Helical" evidence="4">
    <location>
        <begin position="76"/>
        <end position="100"/>
    </location>
</feature>
<evidence type="ECO:0000256" key="5">
    <source>
        <dbReference type="SAM" id="SignalP"/>
    </source>
</evidence>
<evidence type="ECO:0000256" key="3">
    <source>
        <dbReference type="PIRSR" id="PIRSR633199-1"/>
    </source>
</evidence>
<feature type="signal peptide" evidence="5">
    <location>
        <begin position="1"/>
        <end position="25"/>
    </location>
</feature>
<dbReference type="NCBIfam" id="NF045660">
    <property type="entry name" value="DiMthArgaseDdahStm"/>
    <property type="match status" value="1"/>
</dbReference>
<dbReference type="GO" id="GO:0000052">
    <property type="term" value="P:citrulline metabolic process"/>
    <property type="evidence" value="ECO:0007669"/>
    <property type="project" value="TreeGrafter"/>
</dbReference>
<evidence type="ECO:0000256" key="4">
    <source>
        <dbReference type="SAM" id="Phobius"/>
    </source>
</evidence>
<accession>A0A841AHT5</accession>
<feature type="transmembrane region" description="Helical" evidence="4">
    <location>
        <begin position="106"/>
        <end position="129"/>
    </location>
</feature>
<comment type="caution">
    <text evidence="6">The sequence shown here is derived from an EMBL/GenBank/DDBJ whole genome shotgun (WGS) entry which is preliminary data.</text>
</comment>
<reference evidence="6 7" key="1">
    <citation type="submission" date="2020-08" db="EMBL/GenBank/DDBJ databases">
        <title>Sequencing the genomes of 1000 actinobacteria strains.</title>
        <authorList>
            <person name="Klenk H.-P."/>
        </authorList>
    </citation>
    <scope>NUCLEOTIDE SEQUENCE [LARGE SCALE GENOMIC DNA]</scope>
    <source>
        <strain evidence="6 7">DSM 105784</strain>
    </source>
</reference>
<keyword evidence="4" id="KW-0812">Transmembrane</keyword>
<feature type="chain" id="PRO_5039644577" evidence="5">
    <location>
        <begin position="26"/>
        <end position="403"/>
    </location>
</feature>
<dbReference type="GO" id="GO:0016597">
    <property type="term" value="F:amino acid binding"/>
    <property type="evidence" value="ECO:0007669"/>
    <property type="project" value="TreeGrafter"/>
</dbReference>
<sequence length="403" mass="42045">MPFSLTRRLVASVLTALALSLTAHVAAVVAFSIANSFAADSLAQMNAYFLPASLISFVITFLFAALGSFRLWYTALGAGIVTGVVSGMIGSLVGASAAGATLTPDILGPLFGTITTINLVFFLTTAITAPTLARRVWLLVLDAPASARDGAAHYALVRQPSTNLADGVVTHIERVQIDTDLADEQWDNYVSVLDAHGFTTVEVDPAPELADAVFIEDAVIVFGDLAVIASPGSEHRRDEIVGAEAAVVGLGLEVTRIELPGTLDGGDVLKVGSTVYVGRGGRTNGEGIRQLRAILTPRGYDVVAVPVTKVLHLKSAVTALPDGTVIGYPPLVDDPAIFDRFLAVPEEGGAHVVVLSADTVLMAASAPQSAALIGNLGYRVVTVDISEFEKLEGCVTCLSVRVR</sequence>
<evidence type="ECO:0000256" key="1">
    <source>
        <dbReference type="ARBA" id="ARBA00008532"/>
    </source>
</evidence>
<name>A0A841AHT5_9MICO</name>
<feature type="active site" description="Nucleophile" evidence="3">
    <location>
        <position position="397"/>
    </location>
</feature>
<evidence type="ECO:0000313" key="6">
    <source>
        <dbReference type="EMBL" id="MBB5841908.1"/>
    </source>
</evidence>
<organism evidence="6 7">
    <name type="scientific">Conyzicola lurida</name>
    <dbReference type="NCBI Taxonomy" id="1172621"/>
    <lineage>
        <taxon>Bacteria</taxon>
        <taxon>Bacillati</taxon>
        <taxon>Actinomycetota</taxon>
        <taxon>Actinomycetes</taxon>
        <taxon>Micrococcales</taxon>
        <taxon>Microbacteriaceae</taxon>
        <taxon>Conyzicola</taxon>
    </lineage>
</organism>
<dbReference type="PANTHER" id="PTHR12737:SF9">
    <property type="entry name" value="DIMETHYLARGININASE"/>
    <property type="match status" value="1"/>
</dbReference>
<keyword evidence="4" id="KW-0472">Membrane</keyword>
<keyword evidence="4" id="KW-1133">Transmembrane helix</keyword>
<dbReference type="InterPro" id="IPR033199">
    <property type="entry name" value="DDAH-like"/>
</dbReference>
<keyword evidence="7" id="KW-1185">Reference proteome</keyword>
<protein>
    <submittedName>
        <fullName evidence="6">Dimethylargininase</fullName>
        <ecNumber evidence="6">3.5.3.18</ecNumber>
    </submittedName>
</protein>
<keyword evidence="2 6" id="KW-0378">Hydrolase</keyword>
<proteinExistence type="inferred from homology"/>
<dbReference type="AlphaFoldDB" id="A0A841AHT5"/>
<dbReference type="SUPFAM" id="SSF55909">
    <property type="entry name" value="Pentein"/>
    <property type="match status" value="1"/>
</dbReference>
<dbReference type="EC" id="3.5.3.18" evidence="6"/>
<keyword evidence="5" id="KW-0732">Signal</keyword>
<dbReference type="EMBL" id="JACHMJ010000001">
    <property type="protein sequence ID" value="MBB5841908.1"/>
    <property type="molecule type" value="Genomic_DNA"/>
</dbReference>
<feature type="active site" description="Proton donor" evidence="3">
    <location>
        <position position="312"/>
    </location>
</feature>
<dbReference type="Gene3D" id="3.75.10.10">
    <property type="entry name" value="L-arginine/glycine Amidinotransferase, Chain A"/>
    <property type="match status" value="1"/>
</dbReference>
<evidence type="ECO:0000313" key="7">
    <source>
        <dbReference type="Proteomes" id="UP000536685"/>
    </source>
</evidence>
<feature type="transmembrane region" description="Helical" evidence="4">
    <location>
        <begin position="48"/>
        <end position="69"/>
    </location>
</feature>
<dbReference type="GO" id="GO:0016403">
    <property type="term" value="F:dimethylargininase activity"/>
    <property type="evidence" value="ECO:0007669"/>
    <property type="project" value="UniProtKB-EC"/>
</dbReference>
<gene>
    <name evidence="6" type="ORF">HD599_000231</name>
</gene>
<dbReference type="RefSeq" id="WP_281381774.1">
    <property type="nucleotide sequence ID" value="NZ_JACHMJ010000001.1"/>
</dbReference>
<evidence type="ECO:0000256" key="2">
    <source>
        <dbReference type="ARBA" id="ARBA00022801"/>
    </source>
</evidence>
<comment type="similarity">
    <text evidence="1">Belongs to the DDAH family.</text>
</comment>
<dbReference type="PANTHER" id="PTHR12737">
    <property type="entry name" value="DIMETHYLARGININE DIMETHYLAMINOHYDROLASE"/>
    <property type="match status" value="1"/>
</dbReference>